<organism evidence="2">
    <name type="scientific">Anguilla anguilla</name>
    <name type="common">European freshwater eel</name>
    <name type="synonym">Muraena anguilla</name>
    <dbReference type="NCBI Taxonomy" id="7936"/>
    <lineage>
        <taxon>Eukaryota</taxon>
        <taxon>Metazoa</taxon>
        <taxon>Chordata</taxon>
        <taxon>Craniata</taxon>
        <taxon>Vertebrata</taxon>
        <taxon>Euteleostomi</taxon>
        <taxon>Actinopterygii</taxon>
        <taxon>Neopterygii</taxon>
        <taxon>Teleostei</taxon>
        <taxon>Anguilliformes</taxon>
        <taxon>Anguillidae</taxon>
        <taxon>Anguilla</taxon>
    </lineage>
</organism>
<dbReference type="AlphaFoldDB" id="A0A0E9RGP9"/>
<sequence length="44" mass="5080">MVHFWFFRSILTTLLVFKTGHSESRGLVTQGALKSLLNGFVQRR</sequence>
<accession>A0A0E9RGP9</accession>
<reference evidence="2" key="1">
    <citation type="submission" date="2014-11" db="EMBL/GenBank/DDBJ databases">
        <authorList>
            <person name="Amaro Gonzalez C."/>
        </authorList>
    </citation>
    <scope>NUCLEOTIDE SEQUENCE</scope>
</reference>
<protein>
    <submittedName>
        <fullName evidence="2">Uncharacterized protein</fullName>
    </submittedName>
</protein>
<feature type="chain" id="PRO_5002431614" evidence="1">
    <location>
        <begin position="23"/>
        <end position="44"/>
    </location>
</feature>
<keyword evidence="1" id="KW-0732">Signal</keyword>
<evidence type="ECO:0000313" key="2">
    <source>
        <dbReference type="EMBL" id="JAH27650.1"/>
    </source>
</evidence>
<proteinExistence type="predicted"/>
<feature type="signal peptide" evidence="1">
    <location>
        <begin position="1"/>
        <end position="22"/>
    </location>
</feature>
<reference evidence="2" key="2">
    <citation type="journal article" date="2015" name="Fish Shellfish Immunol.">
        <title>Early steps in the European eel (Anguilla anguilla)-Vibrio vulnificus interaction in the gills: Role of the RtxA13 toxin.</title>
        <authorList>
            <person name="Callol A."/>
            <person name="Pajuelo D."/>
            <person name="Ebbesson L."/>
            <person name="Teles M."/>
            <person name="MacKenzie S."/>
            <person name="Amaro C."/>
        </authorList>
    </citation>
    <scope>NUCLEOTIDE SEQUENCE</scope>
</reference>
<name>A0A0E9RGP9_ANGAN</name>
<evidence type="ECO:0000256" key="1">
    <source>
        <dbReference type="SAM" id="SignalP"/>
    </source>
</evidence>
<dbReference type="EMBL" id="GBXM01080927">
    <property type="protein sequence ID" value="JAH27650.1"/>
    <property type="molecule type" value="Transcribed_RNA"/>
</dbReference>